<name>A0A498IRY4_MALDO</name>
<dbReference type="InterPro" id="IPR036047">
    <property type="entry name" value="F-box-like_dom_sf"/>
</dbReference>
<dbReference type="PANTHER" id="PTHR31111">
    <property type="entry name" value="BNAA05G37150D PROTEIN-RELATED"/>
    <property type="match status" value="1"/>
</dbReference>
<feature type="domain" description="F-box" evidence="1">
    <location>
        <begin position="349"/>
        <end position="395"/>
    </location>
</feature>
<dbReference type="Pfam" id="PF00646">
    <property type="entry name" value="F-box"/>
    <property type="match status" value="2"/>
</dbReference>
<dbReference type="InterPro" id="IPR013187">
    <property type="entry name" value="F-box-assoc_dom_typ3"/>
</dbReference>
<dbReference type="AlphaFoldDB" id="A0A498IRY4"/>
<accession>A0A498IRY4</accession>
<dbReference type="CDD" id="cd22157">
    <property type="entry name" value="F-box_AtFBW1-like"/>
    <property type="match status" value="2"/>
</dbReference>
<protein>
    <recommendedName>
        <fullName evidence="1">F-box domain-containing protein</fullName>
    </recommendedName>
</protein>
<dbReference type="SUPFAM" id="SSF81383">
    <property type="entry name" value="F-box domain"/>
    <property type="match status" value="2"/>
</dbReference>
<evidence type="ECO:0000313" key="3">
    <source>
        <dbReference type="Proteomes" id="UP000290289"/>
    </source>
</evidence>
<evidence type="ECO:0000259" key="1">
    <source>
        <dbReference type="PROSITE" id="PS50181"/>
    </source>
</evidence>
<dbReference type="PANTHER" id="PTHR31111:SF136">
    <property type="entry name" value="F-BOX ASSOCIATED DOMAIN-CONTAINING PROTEIN"/>
    <property type="match status" value="1"/>
</dbReference>
<sequence length="641" mass="73670">MMCYYQRRKRPTQVSSELPFEIISEILSWLPVLSLLKFKCVCKQWFLLLQDYKFIAKHSNRTCCILSPYYHCEWENKSIVTVSDKKYELKGYCSGLSLEKSTTSQVCRIRNPATRKVLYLPDAHDEGSKELMDLGLNSLTGECKVFRVYFDTAQEQVGIEVITIGKDEMWRPLHKQNKNWLGRGKPVLKQSRCGADKVEWALHLPEIITEGRKLCLQIHSLDLWSERLTTTTLPQGAFIDLENLWPFLWDNRPAVAGIVGGDLHILVLVDFKEHKWSQNKIIFPLKNLEVDDTILTDKIALIQGRSNQLVFLNGEQLISYDIEKKTVKVFANLESLKERIPRLNKRVVRPEASELPFEIIVEILSWLPVESLVRFKCVCKLWCLLIGQDYEFIAKHESLACYERLPTDYNFNIESRYAGLFQEKSGSSQVCRIRNPATRQVLYLPDAHEGVVQMDIIFNSLTHECKVVCVHYLDREAMHLGFEVLTTSGGTTFFTSDKDGGIVHLPEILTDGHDLYLEVHSLDLYENKTLQLMALITVGKDVNWRCLKHPNQNLANWWWIKQNFVHANIAKGGVLYLPESLTDGHDLYVEVHSLDLWSECLITSTFLGGILSDLKQVSFYLWGNRLAVADTAEGALNVFCC</sequence>
<dbReference type="EMBL" id="RDQH01000336">
    <property type="protein sequence ID" value="RXH86020.1"/>
    <property type="molecule type" value="Genomic_DNA"/>
</dbReference>
<gene>
    <name evidence="2" type="ORF">DVH24_017073</name>
</gene>
<dbReference type="Gene3D" id="1.20.1280.50">
    <property type="match status" value="2"/>
</dbReference>
<reference evidence="2 3" key="1">
    <citation type="submission" date="2018-10" db="EMBL/GenBank/DDBJ databases">
        <title>A high-quality apple genome assembly.</title>
        <authorList>
            <person name="Hu J."/>
        </authorList>
    </citation>
    <scope>NUCLEOTIDE SEQUENCE [LARGE SCALE GENOMIC DNA]</scope>
    <source>
        <strain evidence="3">cv. HFTH1</strain>
        <tissue evidence="2">Young leaf</tissue>
    </source>
</reference>
<organism evidence="2 3">
    <name type="scientific">Malus domestica</name>
    <name type="common">Apple</name>
    <name type="synonym">Pyrus malus</name>
    <dbReference type="NCBI Taxonomy" id="3750"/>
    <lineage>
        <taxon>Eukaryota</taxon>
        <taxon>Viridiplantae</taxon>
        <taxon>Streptophyta</taxon>
        <taxon>Embryophyta</taxon>
        <taxon>Tracheophyta</taxon>
        <taxon>Spermatophyta</taxon>
        <taxon>Magnoliopsida</taxon>
        <taxon>eudicotyledons</taxon>
        <taxon>Gunneridae</taxon>
        <taxon>Pentapetalae</taxon>
        <taxon>rosids</taxon>
        <taxon>fabids</taxon>
        <taxon>Rosales</taxon>
        <taxon>Rosaceae</taxon>
        <taxon>Amygdaloideae</taxon>
        <taxon>Maleae</taxon>
        <taxon>Malus</taxon>
    </lineage>
</organism>
<feature type="domain" description="F-box" evidence="1">
    <location>
        <begin position="12"/>
        <end position="58"/>
    </location>
</feature>
<proteinExistence type="predicted"/>
<evidence type="ECO:0000313" key="2">
    <source>
        <dbReference type="EMBL" id="RXH86020.1"/>
    </source>
</evidence>
<dbReference type="Proteomes" id="UP000290289">
    <property type="component" value="Chromosome 10"/>
</dbReference>
<comment type="caution">
    <text evidence="2">The sequence shown here is derived from an EMBL/GenBank/DDBJ whole genome shotgun (WGS) entry which is preliminary data.</text>
</comment>
<dbReference type="PROSITE" id="PS50181">
    <property type="entry name" value="FBOX"/>
    <property type="match status" value="2"/>
</dbReference>
<dbReference type="SMART" id="SM00256">
    <property type="entry name" value="FBOX"/>
    <property type="match status" value="2"/>
</dbReference>
<dbReference type="Pfam" id="PF08268">
    <property type="entry name" value="FBA_3"/>
    <property type="match status" value="1"/>
</dbReference>
<keyword evidence="3" id="KW-1185">Reference proteome</keyword>
<dbReference type="InterPro" id="IPR001810">
    <property type="entry name" value="F-box_dom"/>
</dbReference>